<feature type="region of interest" description="Disordered" evidence="1">
    <location>
        <begin position="153"/>
        <end position="186"/>
    </location>
</feature>
<accession>A0ABN7VEW2</accession>
<comment type="caution">
    <text evidence="2">The sequence shown here is derived from an EMBL/GenBank/DDBJ whole genome shotgun (WGS) entry which is preliminary data.</text>
</comment>
<keyword evidence="3" id="KW-1185">Reference proteome</keyword>
<gene>
    <name evidence="2" type="ORF">GMARGA_LOCUS17919</name>
</gene>
<evidence type="ECO:0000313" key="3">
    <source>
        <dbReference type="Proteomes" id="UP000789901"/>
    </source>
</evidence>
<feature type="compositionally biased region" description="Polar residues" evidence="1">
    <location>
        <begin position="153"/>
        <end position="169"/>
    </location>
</feature>
<feature type="non-terminal residue" evidence="2">
    <location>
        <position position="1"/>
    </location>
</feature>
<protein>
    <submittedName>
        <fullName evidence="2">7009_t:CDS:1</fullName>
    </submittedName>
</protein>
<dbReference type="EMBL" id="CAJVQB010013876">
    <property type="protein sequence ID" value="CAG8765000.1"/>
    <property type="molecule type" value="Genomic_DNA"/>
</dbReference>
<name>A0ABN7VEW2_GIGMA</name>
<organism evidence="2 3">
    <name type="scientific">Gigaspora margarita</name>
    <dbReference type="NCBI Taxonomy" id="4874"/>
    <lineage>
        <taxon>Eukaryota</taxon>
        <taxon>Fungi</taxon>
        <taxon>Fungi incertae sedis</taxon>
        <taxon>Mucoromycota</taxon>
        <taxon>Glomeromycotina</taxon>
        <taxon>Glomeromycetes</taxon>
        <taxon>Diversisporales</taxon>
        <taxon>Gigasporaceae</taxon>
        <taxon>Gigaspora</taxon>
    </lineage>
</organism>
<evidence type="ECO:0000256" key="1">
    <source>
        <dbReference type="SAM" id="MobiDB-lite"/>
    </source>
</evidence>
<evidence type="ECO:0000313" key="2">
    <source>
        <dbReference type="EMBL" id="CAG8765000.1"/>
    </source>
</evidence>
<feature type="region of interest" description="Disordered" evidence="1">
    <location>
        <begin position="38"/>
        <end position="61"/>
    </location>
</feature>
<dbReference type="Proteomes" id="UP000789901">
    <property type="component" value="Unassembled WGS sequence"/>
</dbReference>
<sequence length="186" mass="20959">NAQNVMKQVKETTIDGTDTQIDKRCSLLEDESIYIEFELTDTGPPKRDDDTGSTTSHAKQNIIDTDAISNVTVEAHWIEIKKPVNTSTSSKPLIPNDLDKLWEKLRTIKDAHRYPLPNTTNLTPIGTYTNMIISTESTAKPPTPETIFEQQTINNHNSIRHSTAPNNGMDNGRKKEKPPVDCDRRF</sequence>
<feature type="compositionally biased region" description="Polar residues" evidence="1">
    <location>
        <begin position="52"/>
        <end position="61"/>
    </location>
</feature>
<proteinExistence type="predicted"/>
<reference evidence="2 3" key="1">
    <citation type="submission" date="2021-06" db="EMBL/GenBank/DDBJ databases">
        <authorList>
            <person name="Kallberg Y."/>
            <person name="Tangrot J."/>
            <person name="Rosling A."/>
        </authorList>
    </citation>
    <scope>NUCLEOTIDE SEQUENCE [LARGE SCALE GENOMIC DNA]</scope>
    <source>
        <strain evidence="2 3">120-4 pot B 10/14</strain>
    </source>
</reference>
<feature type="compositionally biased region" description="Basic and acidic residues" evidence="1">
    <location>
        <begin position="171"/>
        <end position="186"/>
    </location>
</feature>